<feature type="non-terminal residue" evidence="1">
    <location>
        <position position="1"/>
    </location>
</feature>
<protein>
    <submittedName>
        <fullName evidence="1">Low quality protein: nedd4-like e3</fullName>
    </submittedName>
</protein>
<dbReference type="Gene3D" id="2.60.40.150">
    <property type="entry name" value="C2 domain"/>
    <property type="match status" value="1"/>
</dbReference>
<dbReference type="EMBL" id="CAAGRJ010006525">
    <property type="protein sequence ID" value="VFV24568.1"/>
    <property type="molecule type" value="Genomic_DNA"/>
</dbReference>
<name>A0A485MXL0_LYNPA</name>
<feature type="non-terminal residue" evidence="1">
    <location>
        <position position="132"/>
    </location>
</feature>
<keyword evidence="2" id="KW-1185">Reference proteome</keyword>
<evidence type="ECO:0000313" key="2">
    <source>
        <dbReference type="Proteomes" id="UP000386466"/>
    </source>
</evidence>
<proteinExistence type="predicted"/>
<reference evidence="1 2" key="1">
    <citation type="submission" date="2019-01" db="EMBL/GenBank/DDBJ databases">
        <authorList>
            <person name="Alioto T."/>
            <person name="Alioto T."/>
        </authorList>
    </citation>
    <scope>NUCLEOTIDE SEQUENCE [LARGE SCALE GENOMIC DNA]</scope>
</reference>
<dbReference type="AlphaFoldDB" id="A0A485MXL0"/>
<dbReference type="InterPro" id="IPR035892">
    <property type="entry name" value="C2_domain_sf"/>
</dbReference>
<sequence length="132" mass="14516">ADTLLGRATIDLKQALLIHNGKLERVKEQLNLSSKNKNGILQTGELIAVLDGLAIAQENLIKCSSSPTTEVQKSDDALHENEDALLQKQARMLADKPSGTRRSWWIGDLFNTGGIREDCFSKDLSPKCEKKG</sequence>
<organism evidence="1 2">
    <name type="scientific">Lynx pardinus</name>
    <name type="common">Iberian lynx</name>
    <name type="synonym">Felis pardina</name>
    <dbReference type="NCBI Taxonomy" id="191816"/>
    <lineage>
        <taxon>Eukaryota</taxon>
        <taxon>Metazoa</taxon>
        <taxon>Chordata</taxon>
        <taxon>Craniata</taxon>
        <taxon>Vertebrata</taxon>
        <taxon>Euteleostomi</taxon>
        <taxon>Mammalia</taxon>
        <taxon>Eutheria</taxon>
        <taxon>Laurasiatheria</taxon>
        <taxon>Carnivora</taxon>
        <taxon>Feliformia</taxon>
        <taxon>Felidae</taxon>
        <taxon>Felinae</taxon>
        <taxon>Lynx</taxon>
    </lineage>
</organism>
<dbReference type="Proteomes" id="UP000386466">
    <property type="component" value="Unassembled WGS sequence"/>
</dbReference>
<accession>A0A485MXL0</accession>
<evidence type="ECO:0000313" key="1">
    <source>
        <dbReference type="EMBL" id="VFV24568.1"/>
    </source>
</evidence>
<gene>
    <name evidence="1" type="ORF">LYPA_23C000210</name>
</gene>